<dbReference type="KEGG" id="ruf:TH63_17400"/>
<reference evidence="9 10" key="1">
    <citation type="submission" date="2015-01" db="EMBL/GenBank/DDBJ databases">
        <title>Rufibacter sp./DG31D/ whole genome sequencing.</title>
        <authorList>
            <person name="Kim M.K."/>
            <person name="Srinivasan S."/>
            <person name="Lee J.-J."/>
        </authorList>
    </citation>
    <scope>NUCLEOTIDE SEQUENCE [LARGE SCALE GENOMIC DNA]</scope>
    <source>
        <strain evidence="9 10">DG31D</strain>
    </source>
</reference>
<evidence type="ECO:0000256" key="3">
    <source>
        <dbReference type="ARBA" id="ARBA00022723"/>
    </source>
</evidence>
<comment type="caution">
    <text evidence="8">Lacks conserved residue(s) required for the propagation of feature annotation.</text>
</comment>
<dbReference type="PATRIC" id="fig|1379910.4.peg.3791"/>
<gene>
    <name evidence="9" type="ORF">TH63_17400</name>
</gene>
<dbReference type="Pfam" id="PF01884">
    <property type="entry name" value="PcrB"/>
    <property type="match status" value="1"/>
</dbReference>
<feature type="binding site" evidence="8">
    <location>
        <begin position="233"/>
        <end position="234"/>
    </location>
    <ligand>
        <name>sn-glycerol 1-phosphate</name>
        <dbReference type="ChEBI" id="CHEBI:57685"/>
    </ligand>
</feature>
<name>A0A0H4VT77_9BACT</name>
<keyword evidence="10" id="KW-1185">Reference proteome</keyword>
<sequence length="262" mass="27986">MPTNRRSYKPFSDLLTPATANRPKRLAVLLDPDHLTIARCQEVLALSHRHEVDYFFIGGSLISNPDQASLVGYLKQNSSIPVILFPSSGLYIDPQADGMLLLSLISGRNPDFLIGQHVASAPLLKSSGLALYPTGYMLIDSGRQTTASYMSGTTPIPHDKPSIAACTALAGEMLGLQYIFLDGGSGAMYPVSAAMIQAVRQMVSVPILVGGGVNTPEKAEAAWKAGADVLVVGNHIEKAPQFIAEVSEVKLRFNVALPQEQA</sequence>
<keyword evidence="1 8" id="KW-0444">Lipid biosynthesis</keyword>
<dbReference type="Gene3D" id="3.20.20.390">
    <property type="entry name" value="FMN-linked oxidoreductases"/>
    <property type="match status" value="1"/>
</dbReference>
<evidence type="ECO:0000256" key="5">
    <source>
        <dbReference type="ARBA" id="ARBA00023098"/>
    </source>
</evidence>
<feature type="binding site" evidence="8">
    <location>
        <begin position="211"/>
        <end position="212"/>
    </location>
    <ligand>
        <name>sn-glycerol 1-phosphate</name>
        <dbReference type="ChEBI" id="CHEBI:57685"/>
    </ligand>
</feature>
<keyword evidence="4 8" id="KW-0460">Magnesium</keyword>
<evidence type="ECO:0000256" key="6">
    <source>
        <dbReference type="ARBA" id="ARBA00023209"/>
    </source>
</evidence>
<feature type="binding site" evidence="8">
    <location>
        <begin position="180"/>
        <end position="186"/>
    </location>
    <ligand>
        <name>sn-glycerol 1-phosphate</name>
        <dbReference type="ChEBI" id="CHEBI:57685"/>
    </ligand>
</feature>
<dbReference type="GO" id="GO:0000287">
    <property type="term" value="F:magnesium ion binding"/>
    <property type="evidence" value="ECO:0007669"/>
    <property type="project" value="UniProtKB-UniRule"/>
</dbReference>
<dbReference type="STRING" id="1379910.TH63_17400"/>
<keyword evidence="3 8" id="KW-0479">Metal-binding</keyword>
<dbReference type="Proteomes" id="UP000036458">
    <property type="component" value="Chromosome"/>
</dbReference>
<dbReference type="NCBIfam" id="TIGR01768">
    <property type="entry name" value="GGGP-family"/>
    <property type="match status" value="1"/>
</dbReference>
<dbReference type="EMBL" id="CP010777">
    <property type="protein sequence ID" value="AKQ47014.1"/>
    <property type="molecule type" value="Genomic_DNA"/>
</dbReference>
<evidence type="ECO:0000256" key="4">
    <source>
        <dbReference type="ARBA" id="ARBA00022842"/>
    </source>
</evidence>
<comment type="catalytic activity">
    <reaction evidence="8">
        <text>sn-glycerol 1-phosphate + (2E,6E,10E)-geranylgeranyl diphosphate = sn-3-O-(geranylgeranyl)glycerol 1-phosphate + diphosphate</text>
        <dbReference type="Rhea" id="RHEA:23404"/>
        <dbReference type="ChEBI" id="CHEBI:33019"/>
        <dbReference type="ChEBI" id="CHEBI:57677"/>
        <dbReference type="ChEBI" id="CHEBI:57685"/>
        <dbReference type="ChEBI" id="CHEBI:58756"/>
        <dbReference type="EC" id="2.5.1.41"/>
    </reaction>
</comment>
<dbReference type="NCBIfam" id="NF003198">
    <property type="entry name" value="PRK04169.1-2"/>
    <property type="match status" value="1"/>
</dbReference>
<dbReference type="InterPro" id="IPR008205">
    <property type="entry name" value="GGGP_HepGP_synthase"/>
</dbReference>
<comment type="function">
    <text evidence="8">Prenyltransferase that catalyzes the transfer of the geranylgeranyl moiety of geranylgeranyl diphosphate (GGPP) to the C3 hydroxyl of sn-glycerol-1-phosphate (G1P).</text>
</comment>
<dbReference type="GO" id="GO:0047294">
    <property type="term" value="F:phosphoglycerol geranylgeranyltransferase activity"/>
    <property type="evidence" value="ECO:0007669"/>
    <property type="project" value="UniProtKB-UniRule"/>
</dbReference>
<proteinExistence type="inferred from homology"/>
<keyword evidence="7 8" id="KW-1208">Phospholipid metabolism</keyword>
<evidence type="ECO:0000256" key="1">
    <source>
        <dbReference type="ARBA" id="ARBA00022516"/>
    </source>
</evidence>
<evidence type="ECO:0000313" key="10">
    <source>
        <dbReference type="Proteomes" id="UP000036458"/>
    </source>
</evidence>
<organism evidence="9 10">
    <name type="scientific">Rufibacter radiotolerans</name>
    <dbReference type="NCBI Taxonomy" id="1379910"/>
    <lineage>
        <taxon>Bacteria</taxon>
        <taxon>Pseudomonadati</taxon>
        <taxon>Bacteroidota</taxon>
        <taxon>Cytophagia</taxon>
        <taxon>Cytophagales</taxon>
        <taxon>Hymenobacteraceae</taxon>
        <taxon>Rufibacter</taxon>
    </lineage>
</organism>
<dbReference type="GO" id="GO:0046474">
    <property type="term" value="P:glycerophospholipid biosynthetic process"/>
    <property type="evidence" value="ECO:0007669"/>
    <property type="project" value="UniProtKB-UniRule"/>
</dbReference>
<dbReference type="SUPFAM" id="SSF51395">
    <property type="entry name" value="FMN-linked oxidoreductases"/>
    <property type="match status" value="1"/>
</dbReference>
<keyword evidence="2 8" id="KW-0808">Transferase</keyword>
<protein>
    <recommendedName>
        <fullName evidence="8">Geranylgeranylglyceryl phosphate synthase</fullName>
        <shortName evidence="8">GGGP synthase</shortName>
        <shortName evidence="8">GGGPS</shortName>
        <ecNumber evidence="8">2.5.1.41</ecNumber>
    </recommendedName>
    <alternativeName>
        <fullName evidence="8">(S)-3-O-geranylgeranylglyceryl phosphate synthase</fullName>
    </alternativeName>
    <alternativeName>
        <fullName evidence="8">Phosphoglycerol geranylgeranyltransferase</fullName>
    </alternativeName>
</protein>
<evidence type="ECO:0000256" key="7">
    <source>
        <dbReference type="ARBA" id="ARBA00023264"/>
    </source>
</evidence>
<feature type="binding site" evidence="8">
    <location>
        <position position="31"/>
    </location>
    <ligand>
        <name>Mg(2+)</name>
        <dbReference type="ChEBI" id="CHEBI:18420"/>
    </ligand>
</feature>
<accession>A0A0H4VT77</accession>
<dbReference type="HAMAP" id="MF_00112">
    <property type="entry name" value="GGGP_HepGP_synthase"/>
    <property type="match status" value="1"/>
</dbReference>
<evidence type="ECO:0000256" key="2">
    <source>
        <dbReference type="ARBA" id="ARBA00022679"/>
    </source>
</evidence>
<evidence type="ECO:0000313" key="9">
    <source>
        <dbReference type="EMBL" id="AKQ47014.1"/>
    </source>
</evidence>
<evidence type="ECO:0000256" key="8">
    <source>
        <dbReference type="HAMAP-Rule" id="MF_00112"/>
    </source>
</evidence>
<dbReference type="EC" id="2.5.1.41" evidence="8"/>
<comment type="similarity">
    <text evidence="8">Belongs to the GGGP/HepGP synthase family. Group II subfamily.</text>
</comment>
<keyword evidence="5 8" id="KW-0443">Lipid metabolism</keyword>
<keyword evidence="6 8" id="KW-0594">Phospholipid biosynthesis</keyword>
<feature type="binding site" evidence="8">
    <location>
        <position position="60"/>
    </location>
    <ligand>
        <name>Mg(2+)</name>
        <dbReference type="ChEBI" id="CHEBI:18420"/>
    </ligand>
</feature>
<dbReference type="OrthoDB" id="9807235at2"/>
<comment type="cofactor">
    <cofactor evidence="8">
        <name>Mg(2+)</name>
        <dbReference type="ChEBI" id="CHEBI:18420"/>
    </cofactor>
</comment>
<dbReference type="InterPro" id="IPR038597">
    <property type="entry name" value="GGGP/HepGP_synthase_sf"/>
</dbReference>
<dbReference type="AlphaFoldDB" id="A0A0H4VT77"/>